<evidence type="ECO:0000259" key="7">
    <source>
        <dbReference type="Pfam" id="PF00462"/>
    </source>
</evidence>
<keyword evidence="2" id="KW-0813">Transport</keyword>
<evidence type="ECO:0000256" key="2">
    <source>
        <dbReference type="ARBA" id="ARBA00022448"/>
    </source>
</evidence>
<evidence type="ECO:0000256" key="3">
    <source>
        <dbReference type="ARBA" id="ARBA00022982"/>
    </source>
</evidence>
<dbReference type="PANTHER" id="PTHR46679:SF1">
    <property type="entry name" value="GLUTAREDOXIN-2, MITOCHONDRIAL"/>
    <property type="match status" value="1"/>
</dbReference>
<keyword evidence="5" id="KW-0676">Redox-active center</keyword>
<evidence type="ECO:0000313" key="8">
    <source>
        <dbReference type="EMBL" id="CAD9581851.1"/>
    </source>
</evidence>
<dbReference type="SUPFAM" id="SSF52833">
    <property type="entry name" value="Thioredoxin-like"/>
    <property type="match status" value="1"/>
</dbReference>
<feature type="chain" id="PRO_5031024187" description="Glutaredoxin domain-containing protein" evidence="6">
    <location>
        <begin position="21"/>
        <end position="213"/>
    </location>
</feature>
<keyword evidence="6" id="KW-0732">Signal</keyword>
<dbReference type="GO" id="GO:0015035">
    <property type="term" value="F:protein-disulfide reductase activity"/>
    <property type="evidence" value="ECO:0007669"/>
    <property type="project" value="TreeGrafter"/>
</dbReference>
<feature type="domain" description="Glutaredoxin" evidence="7">
    <location>
        <begin position="118"/>
        <end position="180"/>
    </location>
</feature>
<proteinExistence type="inferred from homology"/>
<reference evidence="8" key="1">
    <citation type="submission" date="2021-01" db="EMBL/GenBank/DDBJ databases">
        <authorList>
            <person name="Corre E."/>
            <person name="Pelletier E."/>
            <person name="Niang G."/>
            <person name="Scheremetjew M."/>
            <person name="Finn R."/>
            <person name="Kale V."/>
            <person name="Holt S."/>
            <person name="Cochrane G."/>
            <person name="Meng A."/>
            <person name="Brown T."/>
            <person name="Cohen L."/>
        </authorList>
    </citation>
    <scope>NUCLEOTIDE SEQUENCE</scope>
    <source>
        <strain evidence="8">B650</strain>
    </source>
</reference>
<dbReference type="PROSITE" id="PS51354">
    <property type="entry name" value="GLUTAREDOXIN_2"/>
    <property type="match status" value="1"/>
</dbReference>
<dbReference type="PANTHER" id="PTHR46679">
    <property type="match status" value="1"/>
</dbReference>
<dbReference type="Gene3D" id="3.40.30.10">
    <property type="entry name" value="Glutaredoxin"/>
    <property type="match status" value="1"/>
</dbReference>
<comment type="similarity">
    <text evidence="1">Belongs to the glutaredoxin family.</text>
</comment>
<feature type="signal peptide" evidence="6">
    <location>
        <begin position="1"/>
        <end position="20"/>
    </location>
</feature>
<gene>
    <name evidence="8" type="ORF">LDAN0321_LOCUS10491</name>
</gene>
<keyword evidence="3" id="KW-0249">Electron transport</keyword>
<name>A0A7S2P743_9STRA</name>
<dbReference type="GO" id="GO:0005739">
    <property type="term" value="C:mitochondrion"/>
    <property type="evidence" value="ECO:0007669"/>
    <property type="project" value="TreeGrafter"/>
</dbReference>
<dbReference type="InterPro" id="IPR002109">
    <property type="entry name" value="Glutaredoxin"/>
</dbReference>
<dbReference type="CDD" id="cd02066">
    <property type="entry name" value="GRX_family"/>
    <property type="match status" value="1"/>
</dbReference>
<evidence type="ECO:0000256" key="6">
    <source>
        <dbReference type="SAM" id="SignalP"/>
    </source>
</evidence>
<sequence length="213" mass="23339">MKSRFLFHVVFPLVMGTTGAFVVNNRPPSLVRLQAQRMSLPEFDSKTLFDMSSIDSSVPSEAFKGAMKNMQTTYRIFQDALSAGYDLKLCIACAIAGEYNVEEVRAQISDHIASHPCVLFTWEQSPSCQKAVKYLDVAGADYKIVYLDKPWSEGNKMRAELAKTVGKSSVPIIFIDGDYVGGYDSGVGKDSPGLVDMAFQGTLRSKLEIAGAL</sequence>
<protein>
    <recommendedName>
        <fullName evidence="7">Glutaredoxin domain-containing protein</fullName>
    </recommendedName>
</protein>
<dbReference type="AlphaFoldDB" id="A0A7S2P743"/>
<evidence type="ECO:0000256" key="5">
    <source>
        <dbReference type="ARBA" id="ARBA00023284"/>
    </source>
</evidence>
<evidence type="ECO:0000256" key="4">
    <source>
        <dbReference type="ARBA" id="ARBA00023157"/>
    </source>
</evidence>
<dbReference type="Pfam" id="PF00462">
    <property type="entry name" value="Glutaredoxin"/>
    <property type="match status" value="1"/>
</dbReference>
<evidence type="ECO:0000256" key="1">
    <source>
        <dbReference type="ARBA" id="ARBA00007787"/>
    </source>
</evidence>
<keyword evidence="4" id="KW-1015">Disulfide bond</keyword>
<dbReference type="InterPro" id="IPR036249">
    <property type="entry name" value="Thioredoxin-like_sf"/>
</dbReference>
<accession>A0A7S2P743</accession>
<dbReference type="EMBL" id="HBGY01016215">
    <property type="protein sequence ID" value="CAD9581851.1"/>
    <property type="molecule type" value="Transcribed_RNA"/>
</dbReference>
<organism evidence="8">
    <name type="scientific">Leptocylindrus danicus</name>
    <dbReference type="NCBI Taxonomy" id="163516"/>
    <lineage>
        <taxon>Eukaryota</taxon>
        <taxon>Sar</taxon>
        <taxon>Stramenopiles</taxon>
        <taxon>Ochrophyta</taxon>
        <taxon>Bacillariophyta</taxon>
        <taxon>Coscinodiscophyceae</taxon>
        <taxon>Chaetocerotophycidae</taxon>
        <taxon>Leptocylindrales</taxon>
        <taxon>Leptocylindraceae</taxon>
        <taxon>Leptocylindrus</taxon>
    </lineage>
</organism>